<name>A0A915KZM0_ROMCU</name>
<protein>
    <submittedName>
        <fullName evidence="2">Uncharacterized protein</fullName>
    </submittedName>
</protein>
<sequence length="82" mass="9398">MSAKPRIIDKFPSIPIHLIKAPGAEQVTCTSFFTLPPNVRKLSIREQIFQETIQEHNHLELHEKSTAKSSVMTKCLVHQNNY</sequence>
<evidence type="ECO:0000313" key="1">
    <source>
        <dbReference type="Proteomes" id="UP000887565"/>
    </source>
</evidence>
<dbReference type="WBParaSite" id="nRc.2.0.1.t44277-RA">
    <property type="protein sequence ID" value="nRc.2.0.1.t44277-RA"/>
    <property type="gene ID" value="nRc.2.0.1.g44277"/>
</dbReference>
<keyword evidence="1" id="KW-1185">Reference proteome</keyword>
<reference evidence="2" key="1">
    <citation type="submission" date="2022-11" db="UniProtKB">
        <authorList>
            <consortium name="WormBaseParasite"/>
        </authorList>
    </citation>
    <scope>IDENTIFICATION</scope>
</reference>
<evidence type="ECO:0000313" key="2">
    <source>
        <dbReference type="WBParaSite" id="nRc.2.0.1.t44277-RA"/>
    </source>
</evidence>
<accession>A0A915KZM0</accession>
<proteinExistence type="predicted"/>
<organism evidence="1 2">
    <name type="scientific">Romanomermis culicivorax</name>
    <name type="common">Nematode worm</name>
    <dbReference type="NCBI Taxonomy" id="13658"/>
    <lineage>
        <taxon>Eukaryota</taxon>
        <taxon>Metazoa</taxon>
        <taxon>Ecdysozoa</taxon>
        <taxon>Nematoda</taxon>
        <taxon>Enoplea</taxon>
        <taxon>Dorylaimia</taxon>
        <taxon>Mermithida</taxon>
        <taxon>Mermithoidea</taxon>
        <taxon>Mermithidae</taxon>
        <taxon>Romanomermis</taxon>
    </lineage>
</organism>
<dbReference type="AlphaFoldDB" id="A0A915KZM0"/>
<dbReference type="Proteomes" id="UP000887565">
    <property type="component" value="Unplaced"/>
</dbReference>